<dbReference type="Gene3D" id="2.30.40.10">
    <property type="entry name" value="Urease, subunit C, domain 1"/>
    <property type="match status" value="2"/>
</dbReference>
<dbReference type="GO" id="GO:0016810">
    <property type="term" value="F:hydrolase activity, acting on carbon-nitrogen (but not peptide) bonds"/>
    <property type="evidence" value="ECO:0007669"/>
    <property type="project" value="InterPro"/>
</dbReference>
<dbReference type="Pfam" id="PF01979">
    <property type="entry name" value="Amidohydro_1"/>
    <property type="match status" value="1"/>
</dbReference>
<evidence type="ECO:0000313" key="3">
    <source>
        <dbReference type="Proteomes" id="UP001388673"/>
    </source>
</evidence>
<dbReference type="PANTHER" id="PTHR43135">
    <property type="entry name" value="ALPHA-D-RIBOSE 1-METHYLPHOSPHONATE 5-TRIPHOSPHATE DIPHOSPHATASE"/>
    <property type="match status" value="1"/>
</dbReference>
<keyword evidence="3" id="KW-1185">Reference proteome</keyword>
<feature type="domain" description="Amidohydrolase-related" evidence="1">
    <location>
        <begin position="72"/>
        <end position="475"/>
    </location>
</feature>
<dbReference type="InterPro" id="IPR011059">
    <property type="entry name" value="Metal-dep_hydrolase_composite"/>
</dbReference>
<organism evidence="2 3">
    <name type="scientific">Kwoniella newhampshirensis</name>
    <dbReference type="NCBI Taxonomy" id="1651941"/>
    <lineage>
        <taxon>Eukaryota</taxon>
        <taxon>Fungi</taxon>
        <taxon>Dikarya</taxon>
        <taxon>Basidiomycota</taxon>
        <taxon>Agaricomycotina</taxon>
        <taxon>Tremellomycetes</taxon>
        <taxon>Tremellales</taxon>
        <taxon>Cryptococcaceae</taxon>
        <taxon>Kwoniella</taxon>
    </lineage>
</organism>
<dbReference type="InterPro" id="IPR057744">
    <property type="entry name" value="OTAase-like"/>
</dbReference>
<dbReference type="AlphaFoldDB" id="A0AAW0YMS0"/>
<dbReference type="InterPro" id="IPR032466">
    <property type="entry name" value="Metal_Hydrolase"/>
</dbReference>
<reference evidence="2 3" key="1">
    <citation type="journal article" date="2024" name="bioRxiv">
        <title>Comparative genomics of Cryptococcus and Kwoniella reveals pathogenesis evolution and contrasting karyotype dynamics via intercentromeric recombination or chromosome fusion.</title>
        <authorList>
            <person name="Coelho M.A."/>
            <person name="David-Palma M."/>
            <person name="Shea T."/>
            <person name="Bowers K."/>
            <person name="McGinley-Smith S."/>
            <person name="Mohammad A.W."/>
            <person name="Gnirke A."/>
            <person name="Yurkov A.M."/>
            <person name="Nowrousian M."/>
            <person name="Sun S."/>
            <person name="Cuomo C.A."/>
            <person name="Heitman J."/>
        </authorList>
    </citation>
    <scope>NUCLEOTIDE SEQUENCE [LARGE SCALE GENOMIC DNA]</scope>
    <source>
        <strain evidence="2 3">CBS 13917</strain>
    </source>
</reference>
<sequence>MPRAGDQTQPKLKPYTVYASLLFDSKTRSFLANIALTISPSSGRIVSVKSYDPSASPSLEIRSPDLDFRGKTVLPGLVDAHTHILLHPYTETPALNQIRDESLVQRIVQATNNCRLALKAGYTTYRDLGTEGAYNVDIGIRDSINRGMIPGPRLFVATEALASSDSYQLRQENRIGGMIAPRLSDECDGPQGVKSAVRRRIGAGADVIKFYGEYRRRTLRFPAQSWSGASPIIVPPFCGPSRSVDRSDFQNLAHETELGEASTPDTASDSDDQVDFMDYRNPNAIMFDQEEMAAIVAECRRAKAPVACHASTPEAVIMASNAGVTTVEHGYVSSFQALETMNKNGTIFVPTLSVYELELRAMGGGRIWKSIKQHTKNAFDQGVALACGGDTGAFAHGDNVRELELFMESGIPLVDTLRAATLGGWEACGKELSGFKFGWLGEGWSADMTVLDGDLREDITVLRKVETVIKDGRVVVWEAEVIEKV</sequence>
<name>A0AAW0YMS0_9TREE</name>
<comment type="caution">
    <text evidence="2">The sequence shown here is derived from an EMBL/GenBank/DDBJ whole genome shotgun (WGS) entry which is preliminary data.</text>
</comment>
<dbReference type="CDD" id="cd01299">
    <property type="entry name" value="Met_dep_hydrolase_A"/>
    <property type="match status" value="1"/>
</dbReference>
<dbReference type="GeneID" id="92180802"/>
<accession>A0AAW0YMS0</accession>
<proteinExistence type="predicted"/>
<dbReference type="RefSeq" id="XP_066803043.1">
    <property type="nucleotide sequence ID" value="XM_066946651.1"/>
</dbReference>
<dbReference type="InterPro" id="IPR051781">
    <property type="entry name" value="Metallo-dep_Hydrolase"/>
</dbReference>
<dbReference type="PANTHER" id="PTHR43135:SF3">
    <property type="entry name" value="ALPHA-D-RIBOSE 1-METHYLPHOSPHONATE 5-TRIPHOSPHATE DIPHOSPHATASE"/>
    <property type="match status" value="1"/>
</dbReference>
<dbReference type="EMBL" id="JBCAWK010000006">
    <property type="protein sequence ID" value="KAK8854805.1"/>
    <property type="molecule type" value="Genomic_DNA"/>
</dbReference>
<dbReference type="Gene3D" id="3.20.20.140">
    <property type="entry name" value="Metal-dependent hydrolases"/>
    <property type="match status" value="2"/>
</dbReference>
<dbReference type="InterPro" id="IPR006680">
    <property type="entry name" value="Amidohydro-rel"/>
</dbReference>
<dbReference type="Proteomes" id="UP001388673">
    <property type="component" value="Unassembled WGS sequence"/>
</dbReference>
<protein>
    <recommendedName>
        <fullName evidence="1">Amidohydrolase-related domain-containing protein</fullName>
    </recommendedName>
</protein>
<evidence type="ECO:0000259" key="1">
    <source>
        <dbReference type="Pfam" id="PF01979"/>
    </source>
</evidence>
<dbReference type="KEGG" id="kne:92180802"/>
<dbReference type="SUPFAM" id="SSF51556">
    <property type="entry name" value="Metallo-dependent hydrolases"/>
    <property type="match status" value="1"/>
</dbReference>
<gene>
    <name evidence="2" type="ORF">IAR55_003544</name>
</gene>
<evidence type="ECO:0000313" key="2">
    <source>
        <dbReference type="EMBL" id="KAK8854805.1"/>
    </source>
</evidence>
<dbReference type="SUPFAM" id="SSF51338">
    <property type="entry name" value="Composite domain of metallo-dependent hydrolases"/>
    <property type="match status" value="1"/>
</dbReference>